<dbReference type="Pfam" id="PF00183">
    <property type="entry name" value="HSP90"/>
    <property type="match status" value="1"/>
</dbReference>
<evidence type="ECO:0000313" key="9">
    <source>
        <dbReference type="EMBL" id="KHN44562.1"/>
    </source>
</evidence>
<dbReference type="PANTHER" id="PTHR11787">
    <property type="entry name" value="RAB GDP-DISSOCIATION INHIBITOR"/>
    <property type="match status" value="1"/>
</dbReference>
<evidence type="ECO:0000256" key="1">
    <source>
        <dbReference type="ARBA" id="ARBA00005593"/>
    </source>
</evidence>
<gene>
    <name evidence="9" type="ORF">glysoja_042711</name>
</gene>
<keyword evidence="6" id="KW-0143">Chaperone</keyword>
<proteinExistence type="inferred from homology"/>
<dbReference type="SUPFAM" id="SSF51905">
    <property type="entry name" value="FAD/NAD(P)-binding domain"/>
    <property type="match status" value="1"/>
</dbReference>
<dbReference type="InterPro" id="IPR020568">
    <property type="entry name" value="Ribosomal_Su5_D2-typ_SF"/>
</dbReference>
<dbReference type="Proteomes" id="UP000053555">
    <property type="component" value="Unassembled WGS sequence"/>
</dbReference>
<dbReference type="GO" id="GO:0007264">
    <property type="term" value="P:small GTPase-mediated signal transduction"/>
    <property type="evidence" value="ECO:0007669"/>
    <property type="project" value="InterPro"/>
</dbReference>
<organism evidence="9">
    <name type="scientific">Glycine soja</name>
    <name type="common">Wild soybean</name>
    <dbReference type="NCBI Taxonomy" id="3848"/>
    <lineage>
        <taxon>Eukaryota</taxon>
        <taxon>Viridiplantae</taxon>
        <taxon>Streptophyta</taxon>
        <taxon>Embryophyta</taxon>
        <taxon>Tracheophyta</taxon>
        <taxon>Spermatophyta</taxon>
        <taxon>Magnoliopsida</taxon>
        <taxon>eudicotyledons</taxon>
        <taxon>Gunneridae</taxon>
        <taxon>Pentapetalae</taxon>
        <taxon>rosids</taxon>
        <taxon>fabids</taxon>
        <taxon>Fabales</taxon>
        <taxon>Fabaceae</taxon>
        <taxon>Papilionoideae</taxon>
        <taxon>50 kb inversion clade</taxon>
        <taxon>NPAAA clade</taxon>
        <taxon>indigoferoid/millettioid clade</taxon>
        <taxon>Phaseoleae</taxon>
        <taxon>Glycine</taxon>
        <taxon>Glycine subgen. Soja</taxon>
    </lineage>
</organism>
<dbReference type="PANTHER" id="PTHR11787:SF8">
    <property type="entry name" value="RAB GDP DISSOCIATION INHIBITOR"/>
    <property type="match status" value="1"/>
</dbReference>
<dbReference type="Pfam" id="PF00996">
    <property type="entry name" value="GDI"/>
    <property type="match status" value="1"/>
</dbReference>
<dbReference type="SUPFAM" id="SSF110942">
    <property type="entry name" value="HSP90 C-terminal domain"/>
    <property type="match status" value="1"/>
</dbReference>
<keyword evidence="5" id="KW-0067">ATP-binding</keyword>
<dbReference type="InterPro" id="IPR000806">
    <property type="entry name" value="RabGDI"/>
</dbReference>
<dbReference type="Gene3D" id="1.20.120.790">
    <property type="entry name" value="Heat shock protein 90, C-terminal domain"/>
    <property type="match status" value="1"/>
</dbReference>
<dbReference type="GO" id="GO:0005096">
    <property type="term" value="F:GTPase activator activity"/>
    <property type="evidence" value="ECO:0007669"/>
    <property type="project" value="UniProtKB-KW"/>
</dbReference>
<dbReference type="GO" id="GO:0140662">
    <property type="term" value="F:ATP-dependent protein folding chaperone"/>
    <property type="evidence" value="ECO:0007669"/>
    <property type="project" value="InterPro"/>
</dbReference>
<dbReference type="GO" id="GO:0005737">
    <property type="term" value="C:cytoplasm"/>
    <property type="evidence" value="ECO:0007669"/>
    <property type="project" value="TreeGrafter"/>
</dbReference>
<evidence type="ECO:0000256" key="4">
    <source>
        <dbReference type="ARBA" id="ARBA00022741"/>
    </source>
</evidence>
<dbReference type="FunFam" id="1.20.120.790:FF:000001">
    <property type="entry name" value="Heat shock protein 90 alpha"/>
    <property type="match status" value="1"/>
</dbReference>
<keyword evidence="3" id="KW-0343">GTPase activation</keyword>
<dbReference type="SUPFAM" id="SSF54211">
    <property type="entry name" value="Ribosomal protein S5 domain 2-like"/>
    <property type="match status" value="1"/>
</dbReference>
<evidence type="ECO:0000256" key="8">
    <source>
        <dbReference type="RuleBase" id="RU363124"/>
    </source>
</evidence>
<dbReference type="GO" id="GO:0016887">
    <property type="term" value="F:ATP hydrolysis activity"/>
    <property type="evidence" value="ECO:0007669"/>
    <property type="project" value="InterPro"/>
</dbReference>
<dbReference type="AlphaFoldDB" id="A0A0B2SJR7"/>
<dbReference type="GO" id="GO:0005524">
    <property type="term" value="F:ATP binding"/>
    <property type="evidence" value="ECO:0007669"/>
    <property type="project" value="UniProtKB-KW"/>
</dbReference>
<dbReference type="GO" id="GO:0005093">
    <property type="term" value="F:Rab GDP-dissociation inhibitor activity"/>
    <property type="evidence" value="ECO:0007669"/>
    <property type="project" value="InterPro"/>
</dbReference>
<dbReference type="Gene3D" id="1.10.405.10">
    <property type="entry name" value="Guanine Nucleotide Dissociation Inhibitor, domain 1"/>
    <property type="match status" value="1"/>
</dbReference>
<dbReference type="GO" id="GO:0016192">
    <property type="term" value="P:vesicle-mediated transport"/>
    <property type="evidence" value="ECO:0007669"/>
    <property type="project" value="TreeGrafter"/>
</dbReference>
<dbReference type="PRINTS" id="PR00891">
    <property type="entry name" value="RABGDIREP"/>
</dbReference>
<dbReference type="InterPro" id="IPR036188">
    <property type="entry name" value="FAD/NAD-bd_sf"/>
</dbReference>
<accession>A0A0B2SJR7</accession>
<comment type="similarity">
    <text evidence="2">Belongs to the heat shock protein 90 family.</text>
</comment>
<comment type="function">
    <text evidence="7">Regulates the GDP/GTP exchange reaction of most RAB proteins by inhibiting the dissociation of GDP from them, and the subsequent binding of GTP.</text>
</comment>
<dbReference type="Gene3D" id="3.30.519.10">
    <property type="entry name" value="Guanine Nucleotide Dissociation Inhibitor, domain 2"/>
    <property type="match status" value="1"/>
</dbReference>
<dbReference type="InterPro" id="IPR018203">
    <property type="entry name" value="GDP_dissociation_inhibitor"/>
</dbReference>
<dbReference type="InterPro" id="IPR037196">
    <property type="entry name" value="HSP90_C"/>
</dbReference>
<protein>
    <recommendedName>
        <fullName evidence="8">Guanosine nucleotide diphosphate dissociation inhibitor</fullName>
    </recommendedName>
</protein>
<sequence length="363" mass="41071">MNPKFIMANGNLVRVLILANVTKYLYFKVVDGSYVFNKGKVHKVPANDMETLKSPLMGLFAKHWTHKFFIYVQKYNESDPKTHEGLDLTRVPTKELIAKYGLDDNTIDFIGHALALHSDDRYLAELALDIVKRIKLYAESLVHFQGGSPYIYPLYGLGELPQAFSQLSVVYGETYMLNKPECKGRMTSTTYIIGESKKAVENSPFLEKLKKKGYGVLYMVDAIDEYVVEKVVVSDHHVDSPCCLVTGKYGRSTNMERIMKAQALRNNSMSGQMSSKKTMEINPDNGIMEELRKRVEADKNGKSVKDHVLLLFETTLLTPSFSLDDPNTFASVWKSLYNIKGKVVFFQQRVLIAIVHKSTGPRG</sequence>
<dbReference type="GO" id="GO:0048046">
    <property type="term" value="C:apoplast"/>
    <property type="evidence" value="ECO:0007669"/>
    <property type="project" value="UniProtKB-ARBA"/>
</dbReference>
<evidence type="ECO:0000256" key="2">
    <source>
        <dbReference type="ARBA" id="ARBA00008239"/>
    </source>
</evidence>
<evidence type="ECO:0000256" key="6">
    <source>
        <dbReference type="ARBA" id="ARBA00023186"/>
    </source>
</evidence>
<dbReference type="EMBL" id="KN643155">
    <property type="protein sequence ID" value="KHN44562.1"/>
    <property type="molecule type" value="Genomic_DNA"/>
</dbReference>
<dbReference type="PRINTS" id="PR00892">
    <property type="entry name" value="RABGDI"/>
</dbReference>
<name>A0A0B2SJR7_GLYSO</name>
<dbReference type="GO" id="GO:0015031">
    <property type="term" value="P:protein transport"/>
    <property type="evidence" value="ECO:0007669"/>
    <property type="project" value="InterPro"/>
</dbReference>
<dbReference type="InterPro" id="IPR001404">
    <property type="entry name" value="Hsp90_fam"/>
</dbReference>
<keyword evidence="4" id="KW-0547">Nucleotide-binding</keyword>
<evidence type="ECO:0000256" key="5">
    <source>
        <dbReference type="ARBA" id="ARBA00022840"/>
    </source>
</evidence>
<reference evidence="9" key="1">
    <citation type="submission" date="2014-07" db="EMBL/GenBank/DDBJ databases">
        <title>Identification of a novel salt tolerance gene in wild soybean by whole-genome sequencing.</title>
        <authorList>
            <person name="Lam H.-M."/>
            <person name="Qi X."/>
            <person name="Li M.-W."/>
            <person name="Liu X."/>
            <person name="Xie M."/>
            <person name="Ni M."/>
            <person name="Xu X."/>
        </authorList>
    </citation>
    <scope>NUCLEOTIDE SEQUENCE [LARGE SCALE GENOMIC DNA]</scope>
    <source>
        <tissue evidence="9">Root</tissue>
    </source>
</reference>
<evidence type="ECO:0000256" key="7">
    <source>
        <dbReference type="ARBA" id="ARBA00053142"/>
    </source>
</evidence>
<keyword evidence="9" id="KW-0346">Stress response</keyword>
<dbReference type="FunFam" id="1.10.405.10:FF:000002">
    <property type="entry name" value="Guanosine nucleotide diphosphate dissociation inhibitor"/>
    <property type="match status" value="1"/>
</dbReference>
<comment type="similarity">
    <text evidence="1 8">Belongs to the Rab GDI family.</text>
</comment>
<evidence type="ECO:0000256" key="3">
    <source>
        <dbReference type="ARBA" id="ARBA00022468"/>
    </source>
</evidence>
<dbReference type="GO" id="GO:0051082">
    <property type="term" value="F:unfolded protein binding"/>
    <property type="evidence" value="ECO:0007669"/>
    <property type="project" value="InterPro"/>
</dbReference>